<feature type="transmembrane region" description="Helical" evidence="12">
    <location>
        <begin position="6"/>
        <end position="29"/>
    </location>
</feature>
<protein>
    <submittedName>
        <fullName evidence="13">F0F1-type ATP synthase B subunit</fullName>
    </submittedName>
</protein>
<evidence type="ECO:0000256" key="8">
    <source>
        <dbReference type="ARBA" id="ARBA00022989"/>
    </source>
</evidence>
<name>T1A9M9_9ZZZZ</name>
<dbReference type="InterPro" id="IPR050059">
    <property type="entry name" value="ATP_synthase_B_chain"/>
</dbReference>
<keyword evidence="9" id="KW-0406">Ion transport</keyword>
<evidence type="ECO:0000256" key="1">
    <source>
        <dbReference type="ARBA" id="ARBA00004167"/>
    </source>
</evidence>
<sequence>MHINLTLLVQMLAFAALVWFTMKFVWPMILGPMQERERRIAQGLAAAGKGEEELKQARAGAEAILREARERAGVILD</sequence>
<evidence type="ECO:0000256" key="12">
    <source>
        <dbReference type="SAM" id="Phobius"/>
    </source>
</evidence>
<dbReference type="GO" id="GO:0046961">
    <property type="term" value="F:proton-transporting ATPase activity, rotational mechanism"/>
    <property type="evidence" value="ECO:0007669"/>
    <property type="project" value="TreeGrafter"/>
</dbReference>
<keyword evidence="7" id="KW-0375">Hydrogen ion transport</keyword>
<dbReference type="GO" id="GO:0015986">
    <property type="term" value="P:proton motive force-driven ATP synthesis"/>
    <property type="evidence" value="ECO:0007669"/>
    <property type="project" value="InterPro"/>
</dbReference>
<keyword evidence="10 12" id="KW-0472">Membrane</keyword>
<comment type="subcellular location">
    <subcellularLocation>
        <location evidence="2">Endomembrane system</location>
    </subcellularLocation>
    <subcellularLocation>
        <location evidence="1">Membrane</location>
        <topology evidence="1">Single-pass membrane protein</topology>
    </subcellularLocation>
</comment>
<evidence type="ECO:0000256" key="9">
    <source>
        <dbReference type="ARBA" id="ARBA00023065"/>
    </source>
</evidence>
<feature type="non-terminal residue" evidence="13">
    <location>
        <position position="77"/>
    </location>
</feature>
<keyword evidence="5" id="KW-0138">CF(0)</keyword>
<reference evidence="13" key="2">
    <citation type="journal article" date="2014" name="ISME J.">
        <title>Microbial stratification in low pH oxic and suboxic macroscopic growths along an acid mine drainage.</title>
        <authorList>
            <person name="Mendez-Garcia C."/>
            <person name="Mesa V."/>
            <person name="Sprenger R.R."/>
            <person name="Richter M."/>
            <person name="Diez M.S."/>
            <person name="Solano J."/>
            <person name="Bargiela R."/>
            <person name="Golyshina O.V."/>
            <person name="Manteca A."/>
            <person name="Ramos J.L."/>
            <person name="Gallego J.R."/>
            <person name="Llorente I."/>
            <person name="Martins Dos Santos V.A."/>
            <person name="Jensen O.N."/>
            <person name="Pelaez A.I."/>
            <person name="Sanchez J."/>
            <person name="Ferrer M."/>
        </authorList>
    </citation>
    <scope>NUCLEOTIDE SEQUENCE</scope>
</reference>
<evidence type="ECO:0000256" key="4">
    <source>
        <dbReference type="ARBA" id="ARBA00022448"/>
    </source>
</evidence>
<dbReference type="AlphaFoldDB" id="T1A9M9"/>
<dbReference type="InterPro" id="IPR002146">
    <property type="entry name" value="ATP_synth_b/b'su_bac/chlpt"/>
</dbReference>
<evidence type="ECO:0000256" key="7">
    <source>
        <dbReference type="ARBA" id="ARBA00022781"/>
    </source>
</evidence>
<dbReference type="Pfam" id="PF00430">
    <property type="entry name" value="ATP-synt_B"/>
    <property type="match status" value="1"/>
</dbReference>
<dbReference type="PANTHER" id="PTHR33445">
    <property type="entry name" value="ATP SYNTHASE SUBUNIT B', CHLOROPLASTIC"/>
    <property type="match status" value="1"/>
</dbReference>
<evidence type="ECO:0000256" key="5">
    <source>
        <dbReference type="ARBA" id="ARBA00022547"/>
    </source>
</evidence>
<evidence type="ECO:0000313" key="13">
    <source>
        <dbReference type="EMBL" id="EQD57401.1"/>
    </source>
</evidence>
<keyword evidence="8 12" id="KW-1133">Transmembrane helix</keyword>
<comment type="similarity">
    <text evidence="3">Belongs to the ATPase B chain family.</text>
</comment>
<evidence type="ECO:0000256" key="2">
    <source>
        <dbReference type="ARBA" id="ARBA00004308"/>
    </source>
</evidence>
<dbReference type="CDD" id="cd06503">
    <property type="entry name" value="ATP-synt_Fo_b"/>
    <property type="match status" value="1"/>
</dbReference>
<dbReference type="Gene3D" id="6.10.250.1580">
    <property type="match status" value="1"/>
</dbReference>
<evidence type="ECO:0000256" key="10">
    <source>
        <dbReference type="ARBA" id="ARBA00023136"/>
    </source>
</evidence>
<proteinExistence type="inferred from homology"/>
<organism evidence="13">
    <name type="scientific">mine drainage metagenome</name>
    <dbReference type="NCBI Taxonomy" id="410659"/>
    <lineage>
        <taxon>unclassified sequences</taxon>
        <taxon>metagenomes</taxon>
        <taxon>ecological metagenomes</taxon>
    </lineage>
</organism>
<gene>
    <name evidence="13" type="ORF">B2A_04822</name>
</gene>
<evidence type="ECO:0000256" key="11">
    <source>
        <dbReference type="ARBA" id="ARBA00025198"/>
    </source>
</evidence>
<comment type="caution">
    <text evidence="13">The sequence shown here is derived from an EMBL/GenBank/DDBJ whole genome shotgun (WGS) entry which is preliminary data.</text>
</comment>
<keyword evidence="4" id="KW-0813">Transport</keyword>
<comment type="function">
    <text evidence="11">F(1)F(0) ATP synthase produces ATP from ADP in the presence of a proton or sodium gradient. F-type ATPases consist of two structural domains, F(1) containing the extramembraneous catalytic core and F(0) containing the membrane proton channel, linked together by a central stalk and a peripheral stalk. During catalysis, ATP synthesis in the catalytic domain of F(1) is coupled via a rotary mechanism of the central stalk subunits to proton translocation.</text>
</comment>
<evidence type="ECO:0000256" key="3">
    <source>
        <dbReference type="ARBA" id="ARBA00005513"/>
    </source>
</evidence>
<accession>T1A9M9</accession>
<dbReference type="EMBL" id="AUZZ01003273">
    <property type="protein sequence ID" value="EQD57401.1"/>
    <property type="molecule type" value="Genomic_DNA"/>
</dbReference>
<dbReference type="GO" id="GO:0045259">
    <property type="term" value="C:proton-transporting ATP synthase complex"/>
    <property type="evidence" value="ECO:0007669"/>
    <property type="project" value="UniProtKB-KW"/>
</dbReference>
<evidence type="ECO:0000256" key="6">
    <source>
        <dbReference type="ARBA" id="ARBA00022692"/>
    </source>
</evidence>
<dbReference type="PANTHER" id="PTHR33445:SF1">
    <property type="entry name" value="ATP SYNTHASE SUBUNIT B"/>
    <property type="match status" value="1"/>
</dbReference>
<dbReference type="GO" id="GO:0012505">
    <property type="term" value="C:endomembrane system"/>
    <property type="evidence" value="ECO:0007669"/>
    <property type="project" value="UniProtKB-SubCell"/>
</dbReference>
<keyword evidence="6 12" id="KW-0812">Transmembrane</keyword>
<reference evidence="13" key="1">
    <citation type="submission" date="2013-08" db="EMBL/GenBank/DDBJ databases">
        <authorList>
            <person name="Mendez C."/>
            <person name="Richter M."/>
            <person name="Ferrer M."/>
            <person name="Sanchez J."/>
        </authorList>
    </citation>
    <scope>NUCLEOTIDE SEQUENCE</scope>
</reference>